<feature type="non-terminal residue" evidence="3">
    <location>
        <position position="108"/>
    </location>
</feature>
<comment type="caution">
    <text evidence="3">The sequence shown here is derived from an EMBL/GenBank/DDBJ whole genome shotgun (WGS) entry which is preliminary data.</text>
</comment>
<evidence type="ECO:0000313" key="4">
    <source>
        <dbReference type="Proteomes" id="UP000615026"/>
    </source>
</evidence>
<keyword evidence="4" id="KW-1185">Reference proteome</keyword>
<dbReference type="RefSeq" id="WP_193996291.1">
    <property type="nucleotide sequence ID" value="NZ_JADEXP010000430.1"/>
</dbReference>
<organism evidence="3 4">
    <name type="scientific">Leptolyngbya cf. ectocarpi LEGE 11479</name>
    <dbReference type="NCBI Taxonomy" id="1828722"/>
    <lineage>
        <taxon>Bacteria</taxon>
        <taxon>Bacillati</taxon>
        <taxon>Cyanobacteriota</taxon>
        <taxon>Cyanophyceae</taxon>
        <taxon>Leptolyngbyales</taxon>
        <taxon>Leptolyngbyaceae</taxon>
        <taxon>Leptolyngbya group</taxon>
        <taxon>Leptolyngbya</taxon>
    </lineage>
</organism>
<protein>
    <submittedName>
        <fullName evidence="3">Urease accessory protein UreD</fullName>
    </submittedName>
</protein>
<dbReference type="EMBL" id="JADEXP010000430">
    <property type="protein sequence ID" value="MBE9070425.1"/>
    <property type="molecule type" value="Genomic_DNA"/>
</dbReference>
<dbReference type="InterPro" id="IPR002669">
    <property type="entry name" value="UreD"/>
</dbReference>
<evidence type="ECO:0000313" key="3">
    <source>
        <dbReference type="EMBL" id="MBE9070425.1"/>
    </source>
</evidence>
<sequence length="108" mass="11663">MKTIDTEPSKQASLFSQENQQGHWQGTLDLCFSNVNGKTLPTKSYSTAPLRIQRPFYPAAAPENCQSVIVHTAGGMVGGDRLQMGITAEPGTQVLVTTAAAHKVYRSQ</sequence>
<dbReference type="GO" id="GO:0016151">
    <property type="term" value="F:nickel cation binding"/>
    <property type="evidence" value="ECO:0007669"/>
    <property type="project" value="InterPro"/>
</dbReference>
<evidence type="ECO:0000256" key="2">
    <source>
        <dbReference type="ARBA" id="ARBA00023186"/>
    </source>
</evidence>
<gene>
    <name evidence="3" type="ORF">IQ260_27660</name>
</gene>
<dbReference type="PANTHER" id="PTHR33643:SF1">
    <property type="entry name" value="UREASE ACCESSORY PROTEIN D"/>
    <property type="match status" value="1"/>
</dbReference>
<name>A0A928ZZM8_LEPEC</name>
<accession>A0A928ZZM8</accession>
<reference evidence="3" key="1">
    <citation type="submission" date="2020-10" db="EMBL/GenBank/DDBJ databases">
        <authorList>
            <person name="Castelo-Branco R."/>
            <person name="Eusebio N."/>
            <person name="Adriana R."/>
            <person name="Vieira A."/>
            <person name="Brugerolle De Fraissinette N."/>
            <person name="Rezende De Castro R."/>
            <person name="Schneider M.P."/>
            <person name="Vasconcelos V."/>
            <person name="Leao P.N."/>
        </authorList>
    </citation>
    <scope>NUCLEOTIDE SEQUENCE</scope>
    <source>
        <strain evidence="3">LEGE 11479</strain>
    </source>
</reference>
<proteinExistence type="inferred from homology"/>
<keyword evidence="2" id="KW-0143">Chaperone</keyword>
<dbReference type="PANTHER" id="PTHR33643">
    <property type="entry name" value="UREASE ACCESSORY PROTEIN D"/>
    <property type="match status" value="1"/>
</dbReference>
<comment type="similarity">
    <text evidence="1">Belongs to the UreD family.</text>
</comment>
<dbReference type="AlphaFoldDB" id="A0A928ZZM8"/>
<dbReference type="Proteomes" id="UP000615026">
    <property type="component" value="Unassembled WGS sequence"/>
</dbReference>
<evidence type="ECO:0000256" key="1">
    <source>
        <dbReference type="ARBA" id="ARBA00007177"/>
    </source>
</evidence>
<dbReference type="Pfam" id="PF01774">
    <property type="entry name" value="UreD"/>
    <property type="match status" value="1"/>
</dbReference>